<dbReference type="KEGG" id="ccot:CCAX7_35420"/>
<dbReference type="AlphaFoldDB" id="A0A402D659"/>
<dbReference type="SUPFAM" id="SSF55073">
    <property type="entry name" value="Nucleotide cyclase"/>
    <property type="match status" value="1"/>
</dbReference>
<dbReference type="GO" id="GO:0009190">
    <property type="term" value="P:cyclic nucleotide biosynthetic process"/>
    <property type="evidence" value="ECO:0007669"/>
    <property type="project" value="InterPro"/>
</dbReference>
<evidence type="ECO:0000313" key="2">
    <source>
        <dbReference type="Proteomes" id="UP000287394"/>
    </source>
</evidence>
<sequence length="235" mass="25546">MGLLWDKLSDDVAGIFAATWTTTDGQVVPDPKDIRLGSNDAIRLDATILYADLAESTNLVDNYQPTFAAEIYKAYLHCAANSIRQMGGEIVSYDGDRIMAVYIGDSKNSNAAKSALRINGVVSALINPALIKQYGEGSYQLRQAVGIDTSPVLVARTGVRGDNDLVWVGRAANYAAKLCSYRSSGNASIITSDVYSRLNDEAKLDEKTGRSMWTLLSSSYNGITLYGSSWYTHNF</sequence>
<evidence type="ECO:0000313" key="1">
    <source>
        <dbReference type="EMBL" id="BDI31491.1"/>
    </source>
</evidence>
<accession>A0A402D659</accession>
<proteinExistence type="predicted"/>
<dbReference type="Proteomes" id="UP000287394">
    <property type="component" value="Chromosome"/>
</dbReference>
<organism evidence="1 2">
    <name type="scientific">Capsulimonas corticalis</name>
    <dbReference type="NCBI Taxonomy" id="2219043"/>
    <lineage>
        <taxon>Bacteria</taxon>
        <taxon>Bacillati</taxon>
        <taxon>Armatimonadota</taxon>
        <taxon>Armatimonadia</taxon>
        <taxon>Capsulimonadales</taxon>
        <taxon>Capsulimonadaceae</taxon>
        <taxon>Capsulimonas</taxon>
    </lineage>
</organism>
<dbReference type="PROSITE" id="PS50125">
    <property type="entry name" value="GUANYLATE_CYCLASE_2"/>
    <property type="match status" value="1"/>
</dbReference>
<dbReference type="InterPro" id="IPR001054">
    <property type="entry name" value="A/G_cyclase"/>
</dbReference>
<dbReference type="EMBL" id="AP025739">
    <property type="protein sequence ID" value="BDI31491.1"/>
    <property type="molecule type" value="Genomic_DNA"/>
</dbReference>
<dbReference type="RefSeq" id="WP_119324961.1">
    <property type="nucleotide sequence ID" value="NZ_AP025739.1"/>
</dbReference>
<dbReference type="GO" id="GO:0004016">
    <property type="term" value="F:adenylate cyclase activity"/>
    <property type="evidence" value="ECO:0007669"/>
    <property type="project" value="UniProtKB-ARBA"/>
</dbReference>
<protein>
    <submittedName>
        <fullName evidence="1">Guanylate cyclase</fullName>
    </submittedName>
</protein>
<dbReference type="OrthoDB" id="9785312at2"/>
<reference evidence="1 2" key="1">
    <citation type="journal article" date="2019" name="Int. J. Syst. Evol. Microbiol.">
        <title>Capsulimonas corticalis gen. nov., sp. nov., an aerobic capsulated bacterium, of a novel bacterial order, Capsulimonadales ord. nov., of the class Armatimonadia of the phylum Armatimonadetes.</title>
        <authorList>
            <person name="Li J."/>
            <person name="Kudo C."/>
            <person name="Tonouchi A."/>
        </authorList>
    </citation>
    <scope>NUCLEOTIDE SEQUENCE [LARGE SCALE GENOMIC DNA]</scope>
    <source>
        <strain evidence="1 2">AX-7</strain>
    </source>
</reference>
<gene>
    <name evidence="1" type="ORF">CCAX7_35420</name>
</gene>
<keyword evidence="2" id="KW-1185">Reference proteome</keyword>
<dbReference type="InterPro" id="IPR029787">
    <property type="entry name" value="Nucleotide_cyclase"/>
</dbReference>
<name>A0A402D659_9BACT</name>
<dbReference type="GO" id="GO:0035556">
    <property type="term" value="P:intracellular signal transduction"/>
    <property type="evidence" value="ECO:0007669"/>
    <property type="project" value="InterPro"/>
</dbReference>
<dbReference type="Gene3D" id="3.30.70.1230">
    <property type="entry name" value="Nucleotide cyclase"/>
    <property type="match status" value="1"/>
</dbReference>